<proteinExistence type="predicted"/>
<organism evidence="2 3">
    <name type="scientific">Aquirufa beregesia</name>
    <dbReference type="NCBI Taxonomy" id="2516556"/>
    <lineage>
        <taxon>Bacteria</taxon>
        <taxon>Pseudomonadati</taxon>
        <taxon>Bacteroidota</taxon>
        <taxon>Cytophagia</taxon>
        <taxon>Cytophagales</taxon>
        <taxon>Flectobacillaceae</taxon>
        <taxon>Aquirufa</taxon>
    </lineage>
</organism>
<dbReference type="Proteomes" id="UP001318301">
    <property type="component" value="Unassembled WGS sequence"/>
</dbReference>
<keyword evidence="3" id="KW-1185">Reference proteome</keyword>
<accession>A0ABX0EYM4</accession>
<evidence type="ECO:0000313" key="2">
    <source>
        <dbReference type="EMBL" id="NGZ44538.1"/>
    </source>
</evidence>
<dbReference type="RefSeq" id="WP_166230925.1">
    <property type="nucleotide sequence ID" value="NZ_CBCSIJ010000003.1"/>
</dbReference>
<dbReference type="EMBL" id="SEWW01000004">
    <property type="protein sequence ID" value="NGZ44538.1"/>
    <property type="molecule type" value="Genomic_DNA"/>
</dbReference>
<sequence length="218" mass="25209">MRIKIIYFVISLSLLFVEDSLAQEKNNQVIFKTNIDSTKSIILEEVKITSKKIAATETEKPSRKKHYSFLTKAPTQIGMIFNEGQIADKRLNSIFIYFDKKYTQICTFQILLYSVGIDTLPFRLLNKRELAFSANHEGWNKFPIQINDLIIPKEGIAVVVNFFQKSNMVTGETDRIAMGKYSSKKRFFSRPTSQNDWIIFNSFQEGRIGPMIRLSVDE</sequence>
<feature type="signal peptide" evidence="1">
    <location>
        <begin position="1"/>
        <end position="22"/>
    </location>
</feature>
<reference evidence="2 3" key="1">
    <citation type="submission" date="2019-02" db="EMBL/GenBank/DDBJ databases">
        <title>Genome of a new Bacteroidetes strain.</title>
        <authorList>
            <person name="Pitt A."/>
        </authorList>
    </citation>
    <scope>NUCLEOTIDE SEQUENCE [LARGE SCALE GENOMIC DNA]</scope>
    <source>
        <strain evidence="2 3">50C-KIRBA</strain>
    </source>
</reference>
<name>A0ABX0EYM4_9BACT</name>
<evidence type="ECO:0000313" key="3">
    <source>
        <dbReference type="Proteomes" id="UP001318301"/>
    </source>
</evidence>
<keyword evidence="1" id="KW-0732">Signal</keyword>
<gene>
    <name evidence="2" type="ORF">EWU23_08625</name>
</gene>
<comment type="caution">
    <text evidence="2">The sequence shown here is derived from an EMBL/GenBank/DDBJ whole genome shotgun (WGS) entry which is preliminary data.</text>
</comment>
<feature type="chain" id="PRO_5047111006" evidence="1">
    <location>
        <begin position="23"/>
        <end position="218"/>
    </location>
</feature>
<evidence type="ECO:0000256" key="1">
    <source>
        <dbReference type="SAM" id="SignalP"/>
    </source>
</evidence>
<protein>
    <submittedName>
        <fullName evidence="2">Uncharacterized protein</fullName>
    </submittedName>
</protein>